<proteinExistence type="inferred from homology"/>
<dbReference type="GO" id="GO:0005874">
    <property type="term" value="C:microtubule"/>
    <property type="evidence" value="ECO:0007669"/>
    <property type="project" value="UniProtKB-KW"/>
</dbReference>
<dbReference type="OrthoDB" id="3258416at2759"/>
<evidence type="ECO:0000256" key="1">
    <source>
        <dbReference type="ARBA" id="ARBA00004123"/>
    </source>
</evidence>
<evidence type="ECO:0000313" key="14">
    <source>
        <dbReference type="Ensembl" id="ENSKMAP00000021253.1"/>
    </source>
</evidence>
<reference evidence="14" key="1">
    <citation type="submission" date="2025-08" db="UniProtKB">
        <authorList>
            <consortium name="Ensembl"/>
        </authorList>
    </citation>
    <scope>IDENTIFICATION</scope>
</reference>
<evidence type="ECO:0000256" key="12">
    <source>
        <dbReference type="SAM" id="MobiDB-lite"/>
    </source>
</evidence>
<evidence type="ECO:0000256" key="7">
    <source>
        <dbReference type="ARBA" id="ARBA00022776"/>
    </source>
</evidence>
<dbReference type="OMA" id="PHVTMSG"/>
<comment type="subcellular location">
    <subcellularLocation>
        <location evidence="2">Cytoplasm</location>
        <location evidence="2">Cytoskeleton</location>
        <location evidence="2">Spindle</location>
    </subcellularLocation>
    <subcellularLocation>
        <location evidence="1">Nucleus</location>
    </subcellularLocation>
</comment>
<dbReference type="GO" id="GO:0007076">
    <property type="term" value="P:mitotic chromosome condensation"/>
    <property type="evidence" value="ECO:0007669"/>
    <property type="project" value="TreeGrafter"/>
</dbReference>
<feature type="compositionally biased region" description="Basic and acidic residues" evidence="12">
    <location>
        <begin position="156"/>
        <end position="173"/>
    </location>
</feature>
<feature type="domain" description="SAP" evidence="13">
    <location>
        <begin position="3"/>
        <end position="37"/>
    </location>
</feature>
<keyword evidence="15" id="KW-1185">Reference proteome</keyword>
<dbReference type="InterPro" id="IPR003034">
    <property type="entry name" value="SAP_dom"/>
</dbReference>
<sequence length="456" mass="50840">MDLDSIKYADLRSLAKELGLKANGKADKLLKTIKHHYEQENKLKAVQGKGNVNVQEEDKAHRSEDSVQDGEDAVCKEEASDFNVFVNTRRGRGNASKRRLADPASDCDAKGDGKVDAQSTPCSAQGKKKRKLSSDKDSGKTASESHQSGSDQQLSDSKDEAPACHETSQEKGKYPKVVKGGRIPRYQGLQQKSKTVTPNFKKIHEARFNKMESIDTYVQRKTKKMEVYKNSVNDLKEPSDKQKPEGKAGPKVNPTRASMFSPASVKKRAAEEKDRQAFQNKTAGKEDVSFRPSVLFTRRINVRFSEATCDNEFKGSLLKTPARMSLSVTSTPPKQTTEVGKRNSLRTSTFSAQKTPGPFVFTGNTSTPGTQKKTTFDLKASLSRPLTYKPHKGKLKPFGDVKENASANKSLVSNPHQEIYKQHKVQSREDRRMKQMDNRKQKKESILGARRGLVMN</sequence>
<feature type="compositionally biased region" description="Basic and acidic residues" evidence="12">
    <location>
        <begin position="234"/>
        <end position="248"/>
    </location>
</feature>
<reference evidence="14" key="2">
    <citation type="submission" date="2025-09" db="UniProtKB">
        <authorList>
            <consortium name="Ensembl"/>
        </authorList>
    </citation>
    <scope>IDENTIFICATION</scope>
</reference>
<evidence type="ECO:0000256" key="11">
    <source>
        <dbReference type="ARBA" id="ARBA00023306"/>
    </source>
</evidence>
<feature type="compositionally biased region" description="Polar residues" evidence="12">
    <location>
        <begin position="326"/>
        <end position="338"/>
    </location>
</feature>
<feature type="compositionally biased region" description="Polar residues" evidence="12">
    <location>
        <begin position="362"/>
        <end position="373"/>
    </location>
</feature>
<keyword evidence="6" id="KW-0493">Microtubule</keyword>
<name>A0A3Q3AVZ8_KRYMA</name>
<feature type="region of interest" description="Disordered" evidence="12">
    <location>
        <begin position="229"/>
        <end position="284"/>
    </location>
</feature>
<dbReference type="KEGG" id="kmr:108233297"/>
<dbReference type="Ensembl" id="ENSKMAT00000021530.1">
    <property type="protein sequence ID" value="ENSKMAP00000021253.1"/>
    <property type="gene ID" value="ENSKMAG00000015788.1"/>
</dbReference>
<dbReference type="Pfam" id="PF16006">
    <property type="entry name" value="NUSAP"/>
    <property type="match status" value="1"/>
</dbReference>
<dbReference type="GO" id="GO:0005730">
    <property type="term" value="C:nucleolus"/>
    <property type="evidence" value="ECO:0007669"/>
    <property type="project" value="TreeGrafter"/>
</dbReference>
<feature type="compositionally biased region" description="Basic and acidic residues" evidence="12">
    <location>
        <begin position="421"/>
        <end position="445"/>
    </location>
</feature>
<dbReference type="GO" id="GO:0008017">
    <property type="term" value="F:microtubule binding"/>
    <property type="evidence" value="ECO:0007669"/>
    <property type="project" value="TreeGrafter"/>
</dbReference>
<protein>
    <submittedName>
        <fullName evidence="14">Nucleolar and spindle associated protein 1</fullName>
    </submittedName>
</protein>
<keyword evidence="8" id="KW-0238">DNA-binding</keyword>
<keyword evidence="7" id="KW-0498">Mitosis</keyword>
<comment type="similarity">
    <text evidence="3">Belongs to the NUSAP family.</text>
</comment>
<dbReference type="AlphaFoldDB" id="A0A3Q3AVZ8"/>
<evidence type="ECO:0000256" key="9">
    <source>
        <dbReference type="ARBA" id="ARBA00023212"/>
    </source>
</evidence>
<feature type="region of interest" description="Disordered" evidence="12">
    <location>
        <begin position="41"/>
        <end position="74"/>
    </location>
</feature>
<keyword evidence="5" id="KW-0132">Cell division</keyword>
<evidence type="ECO:0000256" key="10">
    <source>
        <dbReference type="ARBA" id="ARBA00023242"/>
    </source>
</evidence>
<evidence type="ECO:0000256" key="8">
    <source>
        <dbReference type="ARBA" id="ARBA00023125"/>
    </source>
</evidence>
<keyword evidence="10" id="KW-0539">Nucleus</keyword>
<evidence type="ECO:0000256" key="3">
    <source>
        <dbReference type="ARBA" id="ARBA00009702"/>
    </source>
</evidence>
<dbReference type="InterPro" id="IPR026756">
    <property type="entry name" value="NuSAP"/>
</dbReference>
<keyword evidence="11" id="KW-0131">Cell cycle</keyword>
<dbReference type="PANTHER" id="PTHR15874">
    <property type="entry name" value="NUCLEOLAR AND SPINDLE-ASSOCIATED PROTEIN 1"/>
    <property type="match status" value="1"/>
</dbReference>
<evidence type="ECO:0000313" key="15">
    <source>
        <dbReference type="Proteomes" id="UP000264800"/>
    </source>
</evidence>
<organism evidence="14 15">
    <name type="scientific">Kryptolebias marmoratus</name>
    <name type="common">Mangrove killifish</name>
    <name type="synonym">Rivulus marmoratus</name>
    <dbReference type="NCBI Taxonomy" id="37003"/>
    <lineage>
        <taxon>Eukaryota</taxon>
        <taxon>Metazoa</taxon>
        <taxon>Chordata</taxon>
        <taxon>Craniata</taxon>
        <taxon>Vertebrata</taxon>
        <taxon>Euteleostomi</taxon>
        <taxon>Actinopterygii</taxon>
        <taxon>Neopterygii</taxon>
        <taxon>Teleostei</taxon>
        <taxon>Neoteleostei</taxon>
        <taxon>Acanthomorphata</taxon>
        <taxon>Ovalentaria</taxon>
        <taxon>Atherinomorphae</taxon>
        <taxon>Cyprinodontiformes</taxon>
        <taxon>Rivulidae</taxon>
        <taxon>Kryptolebias</taxon>
    </lineage>
</organism>
<evidence type="ECO:0000256" key="5">
    <source>
        <dbReference type="ARBA" id="ARBA00022618"/>
    </source>
</evidence>
<feature type="region of interest" description="Disordered" evidence="12">
    <location>
        <begin position="91"/>
        <end position="200"/>
    </location>
</feature>
<dbReference type="RefSeq" id="XP_017267162.1">
    <property type="nucleotide sequence ID" value="XM_017411673.3"/>
</dbReference>
<evidence type="ECO:0000256" key="4">
    <source>
        <dbReference type="ARBA" id="ARBA00022490"/>
    </source>
</evidence>
<feature type="compositionally biased region" description="Polar residues" evidence="12">
    <location>
        <begin position="345"/>
        <end position="354"/>
    </location>
</feature>
<dbReference type="GO" id="GO:0000281">
    <property type="term" value="P:mitotic cytokinesis"/>
    <property type="evidence" value="ECO:0007669"/>
    <property type="project" value="InterPro"/>
</dbReference>
<feature type="compositionally biased region" description="Polar residues" evidence="12">
    <location>
        <begin position="141"/>
        <end position="155"/>
    </location>
</feature>
<dbReference type="GO" id="GO:0003677">
    <property type="term" value="F:DNA binding"/>
    <property type="evidence" value="ECO:0007669"/>
    <property type="project" value="UniProtKB-KW"/>
</dbReference>
<dbReference type="CTD" id="51203"/>
<dbReference type="GO" id="GO:0001755">
    <property type="term" value="P:neural crest cell migration"/>
    <property type="evidence" value="ECO:0007669"/>
    <property type="project" value="Ensembl"/>
</dbReference>
<dbReference type="PROSITE" id="PS50800">
    <property type="entry name" value="SAP"/>
    <property type="match status" value="1"/>
</dbReference>
<keyword evidence="4" id="KW-0963">Cytoplasm</keyword>
<feature type="compositionally biased region" description="Basic and acidic residues" evidence="12">
    <location>
        <begin position="56"/>
        <end position="65"/>
    </location>
</feature>
<keyword evidence="9" id="KW-0206">Cytoskeleton</keyword>
<dbReference type="Proteomes" id="UP000264800">
    <property type="component" value="Unplaced"/>
</dbReference>
<evidence type="ECO:0000259" key="13">
    <source>
        <dbReference type="PROSITE" id="PS50800"/>
    </source>
</evidence>
<dbReference type="STRING" id="37003.ENSKMAP00000021253"/>
<evidence type="ECO:0000256" key="6">
    <source>
        <dbReference type="ARBA" id="ARBA00022701"/>
    </source>
</evidence>
<feature type="region of interest" description="Disordered" evidence="12">
    <location>
        <begin position="421"/>
        <end position="456"/>
    </location>
</feature>
<feature type="region of interest" description="Disordered" evidence="12">
    <location>
        <begin position="324"/>
        <end position="374"/>
    </location>
</feature>
<evidence type="ECO:0000256" key="2">
    <source>
        <dbReference type="ARBA" id="ARBA00004186"/>
    </source>
</evidence>
<dbReference type="GO" id="GO:0040001">
    <property type="term" value="P:establishment of mitotic spindle localization"/>
    <property type="evidence" value="ECO:0007669"/>
    <property type="project" value="InterPro"/>
</dbReference>
<feature type="compositionally biased region" description="Polar residues" evidence="12">
    <location>
        <begin position="188"/>
        <end position="198"/>
    </location>
</feature>
<accession>A0A3Q3AVZ8</accession>
<dbReference type="GO" id="GO:0072686">
    <property type="term" value="C:mitotic spindle"/>
    <property type="evidence" value="ECO:0007669"/>
    <property type="project" value="TreeGrafter"/>
</dbReference>
<dbReference type="GeneTree" id="ENSGT00390000006370"/>
<dbReference type="GeneID" id="108233297"/>
<dbReference type="PANTHER" id="PTHR15874:SF1">
    <property type="entry name" value="NUCLEOLAR AND SPINDLE-ASSOCIATED PROTEIN 1"/>
    <property type="match status" value="1"/>
</dbReference>